<dbReference type="GO" id="GO:0005509">
    <property type="term" value="F:calcium ion binding"/>
    <property type="evidence" value="ECO:0007669"/>
    <property type="project" value="InterPro"/>
</dbReference>
<name>A0A918TWQ5_9RHOB</name>
<keyword evidence="4" id="KW-1185">Reference proteome</keyword>
<reference evidence="3" key="1">
    <citation type="journal article" date="2014" name="Int. J. Syst. Evol. Microbiol.">
        <title>Complete genome sequence of Corynebacterium casei LMG S-19264T (=DSM 44701T), isolated from a smear-ripened cheese.</title>
        <authorList>
            <consortium name="US DOE Joint Genome Institute (JGI-PGF)"/>
            <person name="Walter F."/>
            <person name="Albersmeier A."/>
            <person name="Kalinowski J."/>
            <person name="Ruckert C."/>
        </authorList>
    </citation>
    <scope>NUCLEOTIDE SEQUENCE</scope>
    <source>
        <strain evidence="3">KCTC 23310</strain>
    </source>
</reference>
<dbReference type="Pfam" id="PF00353">
    <property type="entry name" value="HemolysinCabind"/>
    <property type="match status" value="2"/>
</dbReference>
<dbReference type="InterPro" id="IPR011049">
    <property type="entry name" value="Serralysin-like_metalloprot_C"/>
</dbReference>
<dbReference type="Gene3D" id="2.150.10.10">
    <property type="entry name" value="Serralysin-like metalloprotease, C-terminal"/>
    <property type="match status" value="1"/>
</dbReference>
<dbReference type="PANTHER" id="PTHR38340:SF1">
    <property type="entry name" value="S-LAYER PROTEIN"/>
    <property type="match status" value="1"/>
</dbReference>
<evidence type="ECO:0008006" key="5">
    <source>
        <dbReference type="Google" id="ProtNLM"/>
    </source>
</evidence>
<evidence type="ECO:0000313" key="4">
    <source>
        <dbReference type="Proteomes" id="UP000638981"/>
    </source>
</evidence>
<proteinExistence type="predicted"/>
<keyword evidence="2" id="KW-0964">Secreted</keyword>
<organism evidence="3 4">
    <name type="scientific">Neogemmobacter tilapiae</name>
    <dbReference type="NCBI Taxonomy" id="875041"/>
    <lineage>
        <taxon>Bacteria</taxon>
        <taxon>Pseudomonadati</taxon>
        <taxon>Pseudomonadota</taxon>
        <taxon>Alphaproteobacteria</taxon>
        <taxon>Rhodobacterales</taxon>
        <taxon>Paracoccaceae</taxon>
        <taxon>Neogemmobacter</taxon>
    </lineage>
</organism>
<comment type="caution">
    <text evidence="3">The sequence shown here is derived from an EMBL/GenBank/DDBJ whole genome shotgun (WGS) entry which is preliminary data.</text>
</comment>
<protein>
    <recommendedName>
        <fullName evidence="5">Calcium-binding protein</fullName>
    </recommendedName>
</protein>
<dbReference type="PROSITE" id="PS00330">
    <property type="entry name" value="HEMOLYSIN_CALCIUM"/>
    <property type="match status" value="1"/>
</dbReference>
<dbReference type="PRINTS" id="PR00313">
    <property type="entry name" value="CABNDNGRPT"/>
</dbReference>
<evidence type="ECO:0000256" key="2">
    <source>
        <dbReference type="ARBA" id="ARBA00022525"/>
    </source>
</evidence>
<dbReference type="InterPro" id="IPR018511">
    <property type="entry name" value="Hemolysin-typ_Ca-bd_CS"/>
</dbReference>
<dbReference type="Proteomes" id="UP000638981">
    <property type="component" value="Unassembled WGS sequence"/>
</dbReference>
<dbReference type="EMBL" id="BMYJ01000009">
    <property type="protein sequence ID" value="GHC62282.1"/>
    <property type="molecule type" value="Genomic_DNA"/>
</dbReference>
<dbReference type="RefSeq" id="WP_189412310.1">
    <property type="nucleotide sequence ID" value="NZ_BMYJ01000009.1"/>
</dbReference>
<accession>A0A918TWQ5</accession>
<comment type="subcellular location">
    <subcellularLocation>
        <location evidence="1">Secreted</location>
    </subcellularLocation>
</comment>
<dbReference type="InterPro" id="IPR050557">
    <property type="entry name" value="RTX_toxin/Mannuronan_C5-epim"/>
</dbReference>
<sequence length="285" mass="30111">MARFTYFPADPFEAPPIGGQTYIAIVLPTALTDVHLNGNTLRLDGGFAASVNYIGSGFGLSVVGGVADVTAGTINGLNMRYEGRQVLKVTGLNVNAEAMFNFLQADNYLGYFNLIAKGHDRVDGTNLADAISAWTGNDTVYGAAGSDSVDGYNGKDVLYGGAGADTLNGQKGQDILFGGKGADVFLFDEAPGLAHHDLIRDFKPGVDEIHLDNDVFTEIGPLDVLAAESFRTGSAAVDGDDRIIYQKSTGWLFYDPDGSDFAEKIAFARVKAGLTLTASDFVAID</sequence>
<evidence type="ECO:0000313" key="3">
    <source>
        <dbReference type="EMBL" id="GHC62282.1"/>
    </source>
</evidence>
<dbReference type="PANTHER" id="PTHR38340">
    <property type="entry name" value="S-LAYER PROTEIN"/>
    <property type="match status" value="1"/>
</dbReference>
<dbReference type="AlphaFoldDB" id="A0A918TWQ5"/>
<dbReference type="GO" id="GO:0005576">
    <property type="term" value="C:extracellular region"/>
    <property type="evidence" value="ECO:0007669"/>
    <property type="project" value="UniProtKB-SubCell"/>
</dbReference>
<gene>
    <name evidence="3" type="ORF">GCM10007315_27920</name>
</gene>
<evidence type="ECO:0000256" key="1">
    <source>
        <dbReference type="ARBA" id="ARBA00004613"/>
    </source>
</evidence>
<reference evidence="3" key="2">
    <citation type="submission" date="2020-09" db="EMBL/GenBank/DDBJ databases">
        <authorList>
            <person name="Sun Q."/>
            <person name="Kim S."/>
        </authorList>
    </citation>
    <scope>NUCLEOTIDE SEQUENCE</scope>
    <source>
        <strain evidence="3">KCTC 23310</strain>
    </source>
</reference>
<dbReference type="SUPFAM" id="SSF51120">
    <property type="entry name" value="beta-Roll"/>
    <property type="match status" value="1"/>
</dbReference>
<dbReference type="InterPro" id="IPR001343">
    <property type="entry name" value="Hemolysn_Ca-bd"/>
</dbReference>